<accession>A0A177IB53</accession>
<feature type="domain" description="NlpC/P60" evidence="6">
    <location>
        <begin position="212"/>
        <end position="325"/>
    </location>
</feature>
<dbReference type="InterPro" id="IPR051794">
    <property type="entry name" value="PG_Endopeptidase_C40"/>
</dbReference>
<organism evidence="7 8">
    <name type="scientific">Corynebacterium stationis</name>
    <dbReference type="NCBI Taxonomy" id="1705"/>
    <lineage>
        <taxon>Bacteria</taxon>
        <taxon>Bacillati</taxon>
        <taxon>Actinomycetota</taxon>
        <taxon>Actinomycetes</taxon>
        <taxon>Mycobacteriales</taxon>
        <taxon>Corynebacteriaceae</taxon>
        <taxon>Corynebacterium</taxon>
    </lineage>
</organism>
<protein>
    <submittedName>
        <fullName evidence="7">Glycoside hydrolase</fullName>
    </submittedName>
</protein>
<dbReference type="Proteomes" id="UP000076947">
    <property type="component" value="Unassembled WGS sequence"/>
</dbReference>
<comment type="caution">
    <text evidence="7">The sequence shown here is derived from an EMBL/GenBank/DDBJ whole genome shotgun (WGS) entry which is preliminary data.</text>
</comment>
<keyword evidence="4" id="KW-0788">Thiol protease</keyword>
<comment type="similarity">
    <text evidence="1">Belongs to the peptidase C40 family.</text>
</comment>
<evidence type="ECO:0000313" key="7">
    <source>
        <dbReference type="EMBL" id="OAH26023.1"/>
    </source>
</evidence>
<sequence>MNVIVDTIAKVAGLQPPSLPQLSLVNIPDISAVSPLASIAGTDPSKMLSAAGVLEKDQDTIRRIAGEASGLIGACAQDLIGLAMELASRAVPLAVGLLVPHPAARLSAEAALKALAMEYLGRAVARTGSLINELAAISAPLAEIATRTVSSHVDGGQPALKELQAVSGQAGFTPAGSTTASSSAASVAPMAEEDAAGSVAGTSSTSGSSTGSAAGEKAVDTALSMVGTPYVWGGTTPQGFDCSGLTQYAYRAAGVDIPRLAEEQTVGTQVSADELVKGDLVVWDGHVAMYAGDGQIVEAGDPVQVNPLRTSNMGMEFKGFWRPTS</sequence>
<dbReference type="STRING" id="1705.CA21670_02305"/>
<dbReference type="Gene3D" id="3.90.1720.10">
    <property type="entry name" value="endopeptidase domain like (from Nostoc punctiforme)"/>
    <property type="match status" value="1"/>
</dbReference>
<proteinExistence type="inferred from homology"/>
<evidence type="ECO:0000256" key="2">
    <source>
        <dbReference type="ARBA" id="ARBA00022670"/>
    </source>
</evidence>
<dbReference type="GO" id="GO:0006508">
    <property type="term" value="P:proteolysis"/>
    <property type="evidence" value="ECO:0007669"/>
    <property type="project" value="UniProtKB-KW"/>
</dbReference>
<evidence type="ECO:0000259" key="6">
    <source>
        <dbReference type="PROSITE" id="PS51935"/>
    </source>
</evidence>
<dbReference type="InterPro" id="IPR038765">
    <property type="entry name" value="Papain-like_cys_pep_sf"/>
</dbReference>
<evidence type="ECO:0000256" key="3">
    <source>
        <dbReference type="ARBA" id="ARBA00022801"/>
    </source>
</evidence>
<dbReference type="Pfam" id="PF00877">
    <property type="entry name" value="NLPC_P60"/>
    <property type="match status" value="1"/>
</dbReference>
<dbReference type="PROSITE" id="PS51935">
    <property type="entry name" value="NLPC_P60"/>
    <property type="match status" value="1"/>
</dbReference>
<evidence type="ECO:0000256" key="1">
    <source>
        <dbReference type="ARBA" id="ARBA00007074"/>
    </source>
</evidence>
<name>A0A177IB53_9CORY</name>
<keyword evidence="2" id="KW-0645">Protease</keyword>
<dbReference type="PANTHER" id="PTHR47359:SF3">
    <property type="entry name" value="NLP_P60 DOMAIN-CONTAINING PROTEIN-RELATED"/>
    <property type="match status" value="1"/>
</dbReference>
<dbReference type="PANTHER" id="PTHR47359">
    <property type="entry name" value="PEPTIDOGLYCAN DL-ENDOPEPTIDASE CWLO"/>
    <property type="match status" value="1"/>
</dbReference>
<reference evidence="8" key="1">
    <citation type="submission" date="2016-02" db="EMBL/GenBank/DDBJ databases">
        <authorList>
            <person name="Kaur G."/>
            <person name="Nair G.R."/>
            <person name="Mayilraj S."/>
        </authorList>
    </citation>
    <scope>NUCLEOTIDE SEQUENCE [LARGE SCALE GENOMIC DNA]</scope>
    <source>
        <strain evidence="8">GA-15</strain>
    </source>
</reference>
<evidence type="ECO:0000256" key="5">
    <source>
        <dbReference type="SAM" id="MobiDB-lite"/>
    </source>
</evidence>
<keyword evidence="3 7" id="KW-0378">Hydrolase</keyword>
<dbReference type="SUPFAM" id="SSF54001">
    <property type="entry name" value="Cysteine proteinases"/>
    <property type="match status" value="1"/>
</dbReference>
<dbReference type="GO" id="GO:0008234">
    <property type="term" value="F:cysteine-type peptidase activity"/>
    <property type="evidence" value="ECO:0007669"/>
    <property type="project" value="UniProtKB-KW"/>
</dbReference>
<dbReference type="AlphaFoldDB" id="A0A177IB53"/>
<dbReference type="OrthoDB" id="5177647at2"/>
<dbReference type="EMBL" id="LSTQ01000024">
    <property type="protein sequence ID" value="OAH26023.1"/>
    <property type="molecule type" value="Genomic_DNA"/>
</dbReference>
<dbReference type="InterPro" id="IPR000064">
    <property type="entry name" value="NLP_P60_dom"/>
</dbReference>
<evidence type="ECO:0000256" key="4">
    <source>
        <dbReference type="ARBA" id="ARBA00022807"/>
    </source>
</evidence>
<evidence type="ECO:0000313" key="8">
    <source>
        <dbReference type="Proteomes" id="UP000076947"/>
    </source>
</evidence>
<feature type="region of interest" description="Disordered" evidence="5">
    <location>
        <begin position="195"/>
        <end position="214"/>
    </location>
</feature>
<keyword evidence="8" id="KW-1185">Reference proteome</keyword>
<gene>
    <name evidence="7" type="ORF">AYJ05_00815</name>
</gene>
<dbReference type="RefSeq" id="WP_066840319.1">
    <property type="nucleotide sequence ID" value="NZ_LSTQ01000024.1"/>
</dbReference>